<name>A0AC61Y6J3_9FLAO</name>
<dbReference type="Proteomes" id="UP000356253">
    <property type="component" value="Unassembled WGS sequence"/>
</dbReference>
<keyword evidence="2" id="KW-1185">Reference proteome</keyword>
<protein>
    <submittedName>
        <fullName evidence="1">Uncharacterized protein</fullName>
    </submittedName>
</protein>
<comment type="caution">
    <text evidence="1">The sequence shown here is derived from an EMBL/GenBank/DDBJ whole genome shotgun (WGS) entry which is preliminary data.</text>
</comment>
<gene>
    <name evidence="1" type="ORF">FVB9532_01399</name>
</gene>
<evidence type="ECO:0000313" key="1">
    <source>
        <dbReference type="EMBL" id="VVV00134.1"/>
    </source>
</evidence>
<organism evidence="1 2">
    <name type="scientific">Mesonia oceanica</name>
    <dbReference type="NCBI Taxonomy" id="2687242"/>
    <lineage>
        <taxon>Bacteria</taxon>
        <taxon>Pseudomonadati</taxon>
        <taxon>Bacteroidota</taxon>
        <taxon>Flavobacteriia</taxon>
        <taxon>Flavobacteriales</taxon>
        <taxon>Flavobacteriaceae</taxon>
        <taxon>Mesonia</taxon>
    </lineage>
</organism>
<proteinExistence type="predicted"/>
<evidence type="ECO:0000313" key="2">
    <source>
        <dbReference type="Proteomes" id="UP000356253"/>
    </source>
</evidence>
<accession>A0AC61Y6J3</accession>
<sequence>MKKYITFVLFISLFVGCKEQGNSKKLEVENSKGIVDETAKDPKINPREEAEAVELETDEVDENSAKNKATTITTKDFSGSYQRADDDKTGLDCDCNCLNINLDQSQSICIDKQDNIHVEVKFKEGEESDLVIYFVSGSGNMEGQKDIPWEGFDKNSVLATIDFTSPDSFKLDWKGFTQNEEIAIDYALLGKKNLEGKYKRK</sequence>
<reference evidence="1" key="1">
    <citation type="submission" date="2019-09" db="EMBL/GenBank/DDBJ databases">
        <authorList>
            <person name="Rodrigo-Torres L."/>
            <person name="Arahal R. D."/>
            <person name="Lucena T."/>
        </authorList>
    </citation>
    <scope>NUCLEOTIDE SEQUENCE</scope>
    <source>
        <strain evidence="1">ISS653</strain>
    </source>
</reference>
<dbReference type="EMBL" id="CABVMM010000004">
    <property type="protein sequence ID" value="VVV00134.1"/>
    <property type="molecule type" value="Genomic_DNA"/>
</dbReference>